<feature type="transmembrane region" description="Helical" evidence="1">
    <location>
        <begin position="68"/>
        <end position="89"/>
    </location>
</feature>
<evidence type="ECO:0000313" key="2">
    <source>
        <dbReference type="EMBL" id="GAA4376620.1"/>
    </source>
</evidence>
<organism evidence="2 3">
    <name type="scientific">Hymenobacter koreensis</name>
    <dbReference type="NCBI Taxonomy" id="1084523"/>
    <lineage>
        <taxon>Bacteria</taxon>
        <taxon>Pseudomonadati</taxon>
        <taxon>Bacteroidota</taxon>
        <taxon>Cytophagia</taxon>
        <taxon>Cytophagales</taxon>
        <taxon>Hymenobacteraceae</taxon>
        <taxon>Hymenobacter</taxon>
    </lineage>
</organism>
<feature type="transmembrane region" description="Helical" evidence="1">
    <location>
        <begin position="166"/>
        <end position="184"/>
    </location>
</feature>
<keyword evidence="1" id="KW-1133">Transmembrane helix</keyword>
<comment type="caution">
    <text evidence="2">The sequence shown here is derived from an EMBL/GenBank/DDBJ whole genome shotgun (WGS) entry which is preliminary data.</text>
</comment>
<feature type="transmembrane region" description="Helical" evidence="1">
    <location>
        <begin position="27"/>
        <end position="48"/>
    </location>
</feature>
<proteinExistence type="predicted"/>
<accession>A0ABP8IWD3</accession>
<dbReference type="EMBL" id="BAABHA010000002">
    <property type="protein sequence ID" value="GAA4376620.1"/>
    <property type="molecule type" value="Genomic_DNA"/>
</dbReference>
<dbReference type="Proteomes" id="UP001500454">
    <property type="component" value="Unassembled WGS sequence"/>
</dbReference>
<evidence type="ECO:0000256" key="1">
    <source>
        <dbReference type="SAM" id="Phobius"/>
    </source>
</evidence>
<protein>
    <recommendedName>
        <fullName evidence="4">Cytochrome c oxidase assembly protein</fullName>
    </recommendedName>
</protein>
<keyword evidence="1" id="KW-0812">Transmembrane</keyword>
<evidence type="ECO:0000313" key="3">
    <source>
        <dbReference type="Proteomes" id="UP001500454"/>
    </source>
</evidence>
<reference evidence="3" key="1">
    <citation type="journal article" date="2019" name="Int. J. Syst. Evol. Microbiol.">
        <title>The Global Catalogue of Microorganisms (GCM) 10K type strain sequencing project: providing services to taxonomists for standard genome sequencing and annotation.</title>
        <authorList>
            <consortium name="The Broad Institute Genomics Platform"/>
            <consortium name="The Broad Institute Genome Sequencing Center for Infectious Disease"/>
            <person name="Wu L."/>
            <person name="Ma J."/>
        </authorList>
    </citation>
    <scope>NUCLEOTIDE SEQUENCE [LARGE SCALE GENOMIC DNA]</scope>
    <source>
        <strain evidence="3">JCM 17924</strain>
    </source>
</reference>
<evidence type="ECO:0008006" key="4">
    <source>
        <dbReference type="Google" id="ProtNLM"/>
    </source>
</evidence>
<gene>
    <name evidence="2" type="ORF">GCM10023186_10650</name>
</gene>
<feature type="transmembrane region" description="Helical" evidence="1">
    <location>
        <begin position="101"/>
        <end position="121"/>
    </location>
</feature>
<keyword evidence="3" id="KW-1185">Reference proteome</keyword>
<feature type="transmembrane region" description="Helical" evidence="1">
    <location>
        <begin position="133"/>
        <end position="154"/>
    </location>
</feature>
<feature type="transmembrane region" description="Helical" evidence="1">
    <location>
        <begin position="196"/>
        <end position="215"/>
    </location>
</feature>
<name>A0ABP8IWD3_9BACT</name>
<feature type="transmembrane region" description="Helical" evidence="1">
    <location>
        <begin position="235"/>
        <end position="254"/>
    </location>
</feature>
<keyword evidence="1" id="KW-0472">Membrane</keyword>
<sequence length="288" mass="30797">MVNPGPGTSRYLSLVTQLLITAMENNVYLLATSLFAALVGAVLGLVLLGLRHGLGRTAPTGAASGSRLLIWAGASLLMWLGLTAALAAAGQLQDFEARPPLLMLLLPVPLVAAVLLARSAAVGRLLDALSPAGLIYLQSMRIVVELVLWLLFLAGVVPRQMTFEGLNWDVLTGLTAPVVAYFCFTRPRWPWQVALGWNIVGLALLVNIVAVAMLSTPMPFRQFMNEPANTVIAHFPMVWLPVFIVPVAYTLHVLSIRQLWRRAQAASRQTSAPVTSASSTLSASAKGA</sequence>